<dbReference type="Proteomes" id="UP000278962">
    <property type="component" value="Unassembled WGS sequence"/>
</dbReference>
<proteinExistence type="predicted"/>
<dbReference type="InterPro" id="IPR023210">
    <property type="entry name" value="NADP_OxRdtase_dom"/>
</dbReference>
<dbReference type="Pfam" id="PF00248">
    <property type="entry name" value="Aldo_ket_red"/>
    <property type="match status" value="1"/>
</dbReference>
<accession>A0A660L296</accession>
<dbReference type="InterPro" id="IPR050523">
    <property type="entry name" value="AKR_Detox_Biosynth"/>
</dbReference>
<evidence type="ECO:0000313" key="3">
    <source>
        <dbReference type="EMBL" id="RKQ84977.1"/>
    </source>
</evidence>
<gene>
    <name evidence="3" type="ORF">C8N24_6608</name>
</gene>
<feature type="domain" description="NADP-dependent oxidoreductase" evidence="2">
    <location>
        <begin position="16"/>
        <end position="269"/>
    </location>
</feature>
<dbReference type="SUPFAM" id="SSF51430">
    <property type="entry name" value="NAD(P)-linked oxidoreductase"/>
    <property type="match status" value="1"/>
</dbReference>
<comment type="caution">
    <text evidence="3">The sequence shown here is derived from an EMBL/GenBank/DDBJ whole genome shotgun (WGS) entry which is preliminary data.</text>
</comment>
<dbReference type="AlphaFoldDB" id="A0A660L296"/>
<evidence type="ECO:0000259" key="2">
    <source>
        <dbReference type="Pfam" id="PF00248"/>
    </source>
</evidence>
<evidence type="ECO:0000256" key="1">
    <source>
        <dbReference type="ARBA" id="ARBA00023002"/>
    </source>
</evidence>
<reference evidence="3 4" key="1">
    <citation type="submission" date="2018-10" db="EMBL/GenBank/DDBJ databases">
        <title>Genomic Encyclopedia of Archaeal and Bacterial Type Strains, Phase II (KMG-II): from individual species to whole genera.</title>
        <authorList>
            <person name="Goeker M."/>
        </authorList>
    </citation>
    <scope>NUCLEOTIDE SEQUENCE [LARGE SCALE GENOMIC DNA]</scope>
    <source>
        <strain evidence="3 4">DSM 14954</strain>
    </source>
</reference>
<dbReference type="InterPro" id="IPR036812">
    <property type="entry name" value="NAD(P)_OxRdtase_dom_sf"/>
</dbReference>
<dbReference type="PANTHER" id="PTHR43364:SF4">
    <property type="entry name" value="NAD(P)-LINKED OXIDOREDUCTASE SUPERFAMILY PROTEIN"/>
    <property type="match status" value="1"/>
</dbReference>
<sequence length="276" mass="29690">MRRQRLVFGTYDVPDARLLDRFVAAGGRAVDVANVYRDGESSRAVARWLRGRDAADVTLYAKGCHPPRCAPAQVGEEVDRARALLGVERLDVFLLHRDDPALPVTAWADALLEQVAAGTIAAFGVSNWTVERLRALHREVGGAALHAFSNHFSLAELVAPPWPDCLAMTASELRDMGTLGMSVIAWSSLATGFFAGRDVPGWDSPRNRERRERARDLAGELDTTPTAVALAYVLAQPAHVLAAVGTTSATHLDDAFAAAELELSPTQTAWLASAPS</sequence>
<keyword evidence="1" id="KW-0560">Oxidoreductase</keyword>
<dbReference type="GO" id="GO:0016491">
    <property type="term" value="F:oxidoreductase activity"/>
    <property type="evidence" value="ECO:0007669"/>
    <property type="project" value="UniProtKB-KW"/>
</dbReference>
<evidence type="ECO:0000313" key="4">
    <source>
        <dbReference type="Proteomes" id="UP000278962"/>
    </source>
</evidence>
<name>A0A660L296_9ACTN</name>
<dbReference type="Gene3D" id="3.20.20.100">
    <property type="entry name" value="NADP-dependent oxidoreductase domain"/>
    <property type="match status" value="1"/>
</dbReference>
<dbReference type="RefSeq" id="WP_121258538.1">
    <property type="nucleotide sequence ID" value="NZ_RBIL01000003.1"/>
</dbReference>
<keyword evidence="4" id="KW-1185">Reference proteome</keyword>
<dbReference type="GO" id="GO:0005829">
    <property type="term" value="C:cytosol"/>
    <property type="evidence" value="ECO:0007669"/>
    <property type="project" value="TreeGrafter"/>
</dbReference>
<dbReference type="EMBL" id="RBIL01000003">
    <property type="protein sequence ID" value="RKQ84977.1"/>
    <property type="molecule type" value="Genomic_DNA"/>
</dbReference>
<dbReference type="OrthoDB" id="9815825at2"/>
<organism evidence="3 4">
    <name type="scientific">Solirubrobacter pauli</name>
    <dbReference type="NCBI Taxonomy" id="166793"/>
    <lineage>
        <taxon>Bacteria</taxon>
        <taxon>Bacillati</taxon>
        <taxon>Actinomycetota</taxon>
        <taxon>Thermoleophilia</taxon>
        <taxon>Solirubrobacterales</taxon>
        <taxon>Solirubrobacteraceae</taxon>
        <taxon>Solirubrobacter</taxon>
    </lineage>
</organism>
<protein>
    <submittedName>
        <fullName evidence="3">Aryl-alcohol dehydrogenase-like predicted oxidoreductase</fullName>
    </submittedName>
</protein>
<dbReference type="PANTHER" id="PTHR43364">
    <property type="entry name" value="NADH-SPECIFIC METHYLGLYOXAL REDUCTASE-RELATED"/>
    <property type="match status" value="1"/>
</dbReference>